<dbReference type="PANTHER" id="PTHR42951:SF17">
    <property type="entry name" value="METALLO-BETA-LACTAMASE DOMAIN-CONTAINING PROTEIN"/>
    <property type="match status" value="1"/>
</dbReference>
<dbReference type="Proteomes" id="UP000294292">
    <property type="component" value="Chromosome"/>
</dbReference>
<organism evidence="2 3">
    <name type="scientific">Paenisporosarcina antarctica</name>
    <dbReference type="NCBI Taxonomy" id="417367"/>
    <lineage>
        <taxon>Bacteria</taxon>
        <taxon>Bacillati</taxon>
        <taxon>Bacillota</taxon>
        <taxon>Bacilli</taxon>
        <taxon>Bacillales</taxon>
        <taxon>Caryophanaceae</taxon>
        <taxon>Paenisporosarcina</taxon>
    </lineage>
</organism>
<evidence type="ECO:0000313" key="2">
    <source>
        <dbReference type="EMBL" id="QBP42754.1"/>
    </source>
</evidence>
<evidence type="ECO:0000313" key="3">
    <source>
        <dbReference type="Proteomes" id="UP000294292"/>
    </source>
</evidence>
<dbReference type="GO" id="GO:0016787">
    <property type="term" value="F:hydrolase activity"/>
    <property type="evidence" value="ECO:0007669"/>
    <property type="project" value="UniProtKB-KW"/>
</dbReference>
<dbReference type="KEGG" id="panc:E2636_17130"/>
<gene>
    <name evidence="2" type="ORF">E2636_17130</name>
</gene>
<dbReference type="EMBL" id="CP038015">
    <property type="protein sequence ID" value="QBP42754.1"/>
    <property type="molecule type" value="Genomic_DNA"/>
</dbReference>
<name>A0A4P7A292_9BACL</name>
<keyword evidence="3" id="KW-1185">Reference proteome</keyword>
<accession>A0A4P7A292</accession>
<reference evidence="2 3" key="1">
    <citation type="submission" date="2019-03" db="EMBL/GenBank/DDBJ databases">
        <title>Complete genome sequence of Paenisporosarcina antarctica CGMCC 1.6503T.</title>
        <authorList>
            <person name="Rong J.-C."/>
            <person name="Chi N.-Y."/>
            <person name="Zhang Q.-F."/>
        </authorList>
    </citation>
    <scope>NUCLEOTIDE SEQUENCE [LARGE SCALE GENOMIC DNA]</scope>
    <source>
        <strain evidence="2 3">CGMCC 1.6503</strain>
    </source>
</reference>
<dbReference type="Gene3D" id="3.60.15.10">
    <property type="entry name" value="Ribonuclease Z/Hydroxyacylglutathione hydrolase-like"/>
    <property type="match status" value="1"/>
</dbReference>
<evidence type="ECO:0000259" key="1">
    <source>
        <dbReference type="SMART" id="SM00849"/>
    </source>
</evidence>
<dbReference type="Pfam" id="PF00753">
    <property type="entry name" value="Lactamase_B"/>
    <property type="match status" value="1"/>
</dbReference>
<dbReference type="CDD" id="cd07721">
    <property type="entry name" value="yflN-like_MBL-fold"/>
    <property type="match status" value="1"/>
</dbReference>
<protein>
    <submittedName>
        <fullName evidence="2">MBL fold metallo-hydrolase</fullName>
    </submittedName>
</protein>
<dbReference type="SUPFAM" id="SSF56281">
    <property type="entry name" value="Metallo-hydrolase/oxidoreductase"/>
    <property type="match status" value="1"/>
</dbReference>
<dbReference type="RefSeq" id="WP_134211430.1">
    <property type="nucleotide sequence ID" value="NZ_CP038015.1"/>
</dbReference>
<proteinExistence type="predicted"/>
<sequence>MNGSTSTERYIPMTTVKSGHGKEVAPDIYSFTIQFVNVCFVGTPGQEEDWVLIDAGTPKSAPKIIEEAKERFGEHVKPRAIVLTHAHFDHIGAIMELIEEWDVPIYAHTLELPYLTGKKNYPIPDSSVDAGLIAKLSPMFPTEAIDLGSRIQALPDDGSIPFMKGWRWIHTPGHTEGHISLFRDIDRALIVGDAFVTVKQESLYSVLTQQLDIHGPPKYLTPDWDSSWESVKLLEKLKPLLAITGHGHPVSGEWLANNLAILAKDFDKMAIPKHGKYLNN</sequence>
<keyword evidence="2" id="KW-0378">Hydrolase</keyword>
<feature type="domain" description="Metallo-beta-lactamase" evidence="1">
    <location>
        <begin position="35"/>
        <end position="246"/>
    </location>
</feature>
<dbReference type="InterPro" id="IPR001279">
    <property type="entry name" value="Metallo-B-lactamas"/>
</dbReference>
<dbReference type="SMART" id="SM00849">
    <property type="entry name" value="Lactamase_B"/>
    <property type="match status" value="1"/>
</dbReference>
<dbReference type="AlphaFoldDB" id="A0A4P7A292"/>
<dbReference type="OrthoDB" id="9802248at2"/>
<dbReference type="InterPro" id="IPR036866">
    <property type="entry name" value="RibonucZ/Hydroxyglut_hydro"/>
</dbReference>
<dbReference type="InterPro" id="IPR050855">
    <property type="entry name" value="NDM-1-like"/>
</dbReference>
<dbReference type="PANTHER" id="PTHR42951">
    <property type="entry name" value="METALLO-BETA-LACTAMASE DOMAIN-CONTAINING"/>
    <property type="match status" value="1"/>
</dbReference>